<dbReference type="GO" id="GO:0003899">
    <property type="term" value="F:DNA-directed RNA polymerase activity"/>
    <property type="evidence" value="ECO:0007669"/>
    <property type="project" value="InterPro"/>
</dbReference>
<dbReference type="EC" id="2.7.7.-" evidence="10"/>
<keyword evidence="3 10" id="KW-0639">Primosome</keyword>
<dbReference type="NCBIfam" id="TIGR00335">
    <property type="entry name" value="primase_sml"/>
    <property type="match status" value="1"/>
</dbReference>
<dbReference type="AlphaFoldDB" id="A0A1Z5JNX0"/>
<comment type="similarity">
    <text evidence="1 10">Belongs to the eukaryotic-type primase small subunit family.</text>
</comment>
<dbReference type="Proteomes" id="UP000198406">
    <property type="component" value="Unassembled WGS sequence"/>
</dbReference>
<evidence type="ECO:0000256" key="7">
    <source>
        <dbReference type="ARBA" id="ARBA00022723"/>
    </source>
</evidence>
<accession>A0A1Z5JNX0</accession>
<dbReference type="FunFam" id="3.90.920.10:FF:000003">
    <property type="entry name" value="DNA primase"/>
    <property type="match status" value="1"/>
</dbReference>
<gene>
    <name evidence="11" type="ORF">FisN_8Lh228</name>
</gene>
<evidence type="ECO:0000256" key="3">
    <source>
        <dbReference type="ARBA" id="ARBA00022515"/>
    </source>
</evidence>
<evidence type="ECO:0000313" key="11">
    <source>
        <dbReference type="EMBL" id="GAX15471.1"/>
    </source>
</evidence>
<keyword evidence="9" id="KW-0804">Transcription</keyword>
<evidence type="ECO:0000313" key="12">
    <source>
        <dbReference type="Proteomes" id="UP000198406"/>
    </source>
</evidence>
<keyword evidence="12" id="KW-1185">Reference proteome</keyword>
<comment type="caution">
    <text evidence="11">The sequence shown here is derived from an EMBL/GenBank/DDBJ whole genome shotgun (WGS) entry which is preliminary data.</text>
</comment>
<dbReference type="GO" id="GO:0005658">
    <property type="term" value="C:alpha DNA polymerase:primase complex"/>
    <property type="evidence" value="ECO:0007669"/>
    <property type="project" value="UniProtKB-ARBA"/>
</dbReference>
<sequence>MTEMELETSFAEDESEDVPNTASVEAAVVSPAPASKAVTCTPELLKMYYSRLFPFSLLYDWLSYGSNTSVFSKREFSFTIEPVPDEEIYIRYQSFTTQEELAQAIVKRCPKKIDIGAVFSHSPKEKDTLQAGQLKPELRELVFDVDLTDYDGVRKCGCTGAQICRVCWGFMPMAVKVMDQALREDFGFEHIAWFYSGRRGVHAWVCDEVAKSLTDEARHAIAGYFEVNLGSENNKEVQLAHPLHPMLARAYELLEPMFIDQVLPASGHGLLATPENCQAFLDELPEAAAPVREKLLPHWTTPAKFNNTTPAEKWESIKEHLSAFLSAKKGVAKAAKNMSTKERNRLENWPVEMVFRHGYPRLDVNVSKARNHLLKSPFCVHPKTGRVCVPIVNVDSFNPFTVPTLPKLEQELIKLDASADWKQTSLKDYFEGFENTFLNPLMKEIRRKQRDAAEQKAAIIGDF</sequence>
<evidence type="ECO:0000256" key="5">
    <source>
        <dbReference type="ARBA" id="ARBA00022695"/>
    </source>
</evidence>
<evidence type="ECO:0000256" key="9">
    <source>
        <dbReference type="ARBA" id="ARBA00023163"/>
    </source>
</evidence>
<dbReference type="OrthoDB" id="19606at2759"/>
<keyword evidence="8" id="KW-0862">Zinc</keyword>
<organism evidence="11 12">
    <name type="scientific">Fistulifera solaris</name>
    <name type="common">Oleaginous diatom</name>
    <dbReference type="NCBI Taxonomy" id="1519565"/>
    <lineage>
        <taxon>Eukaryota</taxon>
        <taxon>Sar</taxon>
        <taxon>Stramenopiles</taxon>
        <taxon>Ochrophyta</taxon>
        <taxon>Bacillariophyta</taxon>
        <taxon>Bacillariophyceae</taxon>
        <taxon>Bacillariophycidae</taxon>
        <taxon>Naviculales</taxon>
        <taxon>Naviculaceae</taxon>
        <taxon>Fistulifera</taxon>
    </lineage>
</organism>
<name>A0A1Z5JNX0_FISSO</name>
<reference evidence="11 12" key="1">
    <citation type="journal article" date="2015" name="Plant Cell">
        <title>Oil accumulation by the oleaginous diatom Fistulifera solaris as revealed by the genome and transcriptome.</title>
        <authorList>
            <person name="Tanaka T."/>
            <person name="Maeda Y."/>
            <person name="Veluchamy A."/>
            <person name="Tanaka M."/>
            <person name="Abida H."/>
            <person name="Marechal E."/>
            <person name="Bowler C."/>
            <person name="Muto M."/>
            <person name="Sunaga Y."/>
            <person name="Tanaka M."/>
            <person name="Yoshino T."/>
            <person name="Taniguchi T."/>
            <person name="Fukuda Y."/>
            <person name="Nemoto M."/>
            <person name="Matsumoto M."/>
            <person name="Wong P.S."/>
            <person name="Aburatani S."/>
            <person name="Fujibuchi W."/>
        </authorList>
    </citation>
    <scope>NUCLEOTIDE SEQUENCE [LARGE SCALE GENOMIC DNA]</scope>
    <source>
        <strain evidence="11 12">JPCC DA0580</strain>
    </source>
</reference>
<evidence type="ECO:0000256" key="2">
    <source>
        <dbReference type="ARBA" id="ARBA00022478"/>
    </source>
</evidence>
<evidence type="ECO:0000256" key="1">
    <source>
        <dbReference type="ARBA" id="ARBA00009762"/>
    </source>
</evidence>
<keyword evidence="7" id="KW-0479">Metal-binding</keyword>
<dbReference type="CDD" id="cd04860">
    <property type="entry name" value="AE_Prim_S"/>
    <property type="match status" value="1"/>
</dbReference>
<dbReference type="PANTHER" id="PTHR10536">
    <property type="entry name" value="DNA PRIMASE SMALL SUBUNIT"/>
    <property type="match status" value="1"/>
</dbReference>
<dbReference type="Gene3D" id="3.90.920.10">
    <property type="entry name" value="DNA primase, PRIM domain"/>
    <property type="match status" value="1"/>
</dbReference>
<dbReference type="InterPro" id="IPR002755">
    <property type="entry name" value="DNA_primase_S"/>
</dbReference>
<keyword evidence="4 10" id="KW-0808">Transferase</keyword>
<dbReference type="GO" id="GO:0046872">
    <property type="term" value="F:metal ion binding"/>
    <property type="evidence" value="ECO:0007669"/>
    <property type="project" value="UniProtKB-KW"/>
</dbReference>
<evidence type="ECO:0000256" key="10">
    <source>
        <dbReference type="RuleBase" id="RU003514"/>
    </source>
</evidence>
<keyword evidence="5" id="KW-0548">Nucleotidyltransferase</keyword>
<proteinExistence type="inferred from homology"/>
<dbReference type="SUPFAM" id="SSF56747">
    <property type="entry name" value="Prim-pol domain"/>
    <property type="match status" value="1"/>
</dbReference>
<dbReference type="EMBL" id="BDSP01000092">
    <property type="protein sequence ID" value="GAX15471.1"/>
    <property type="molecule type" value="Genomic_DNA"/>
</dbReference>
<dbReference type="InterPro" id="IPR014052">
    <property type="entry name" value="DNA_primase_ssu_euk/arc"/>
</dbReference>
<protein>
    <recommendedName>
        <fullName evidence="10">DNA primase</fullName>
        <ecNumber evidence="10">2.7.7.-</ecNumber>
    </recommendedName>
</protein>
<dbReference type="FunCoup" id="A0A1Z5JNX0">
    <property type="interactions" value="298"/>
</dbReference>
<evidence type="ECO:0000256" key="4">
    <source>
        <dbReference type="ARBA" id="ARBA00022679"/>
    </source>
</evidence>
<keyword evidence="6 10" id="KW-0235">DNA replication</keyword>
<dbReference type="GO" id="GO:0006269">
    <property type="term" value="P:DNA replication, synthesis of primer"/>
    <property type="evidence" value="ECO:0007669"/>
    <property type="project" value="UniProtKB-KW"/>
</dbReference>
<dbReference type="InParanoid" id="A0A1Z5JNX0"/>
<dbReference type="Pfam" id="PF01896">
    <property type="entry name" value="DNA_primase_S"/>
    <property type="match status" value="1"/>
</dbReference>
<evidence type="ECO:0000256" key="6">
    <source>
        <dbReference type="ARBA" id="ARBA00022705"/>
    </source>
</evidence>
<evidence type="ECO:0000256" key="8">
    <source>
        <dbReference type="ARBA" id="ARBA00022833"/>
    </source>
</evidence>
<keyword evidence="2 10" id="KW-0240">DNA-directed RNA polymerase</keyword>